<dbReference type="SUPFAM" id="SSF52833">
    <property type="entry name" value="Thioredoxin-like"/>
    <property type="match status" value="1"/>
</dbReference>
<gene>
    <name evidence="1" type="ORF">GGR37_002954</name>
</gene>
<evidence type="ECO:0000313" key="1">
    <source>
        <dbReference type="EMBL" id="MBB4614667.1"/>
    </source>
</evidence>
<accession>A0A7W7AEI4</accession>
<comment type="caution">
    <text evidence="1">The sequence shown here is derived from an EMBL/GenBank/DDBJ whole genome shotgun (WGS) entry which is preliminary data.</text>
</comment>
<dbReference type="InterPro" id="IPR036249">
    <property type="entry name" value="Thioredoxin-like_sf"/>
</dbReference>
<reference evidence="1 2" key="1">
    <citation type="submission" date="2020-08" db="EMBL/GenBank/DDBJ databases">
        <title>Genomic Encyclopedia of Type Strains, Phase IV (KMG-IV): sequencing the most valuable type-strain genomes for metagenomic binning, comparative biology and taxonomic classification.</title>
        <authorList>
            <person name="Goeker M."/>
        </authorList>
    </citation>
    <scope>NUCLEOTIDE SEQUENCE [LARGE SCALE GENOMIC DNA]</scope>
    <source>
        <strain evidence="1 2">DSM 17507</strain>
    </source>
</reference>
<dbReference type="EMBL" id="JACHOA010000005">
    <property type="protein sequence ID" value="MBB4614667.1"/>
    <property type="molecule type" value="Genomic_DNA"/>
</dbReference>
<name>A0A7W7AEI4_9SPHN</name>
<dbReference type="Proteomes" id="UP000538566">
    <property type="component" value="Unassembled WGS sequence"/>
</dbReference>
<dbReference type="Gene3D" id="3.40.30.10">
    <property type="entry name" value="Glutaredoxin"/>
    <property type="match status" value="1"/>
</dbReference>
<sequence>MTASHEEIRQAEIALEKLGGFNPQRHILLCAGPDKDKCAPREVGDEAWNFLKKRLGELKLGGAQGILRNKVGCLRVCLVGPVAVVYPDNVWYHSCTPPVLERIIQEHVIGGVPVEDYRLTSPGRWPES</sequence>
<protein>
    <submittedName>
        <fullName evidence="1">(2Fe-2S) ferredoxin</fullName>
    </submittedName>
</protein>
<dbReference type="RefSeq" id="WP_144904431.1">
    <property type="nucleotide sequence ID" value="NZ_JACHOA010000005.1"/>
</dbReference>
<organism evidence="1 2">
    <name type="scientific">Novosphingobium taihuense</name>
    <dbReference type="NCBI Taxonomy" id="260085"/>
    <lineage>
        <taxon>Bacteria</taxon>
        <taxon>Pseudomonadati</taxon>
        <taxon>Pseudomonadota</taxon>
        <taxon>Alphaproteobacteria</taxon>
        <taxon>Sphingomonadales</taxon>
        <taxon>Sphingomonadaceae</taxon>
        <taxon>Novosphingobium</taxon>
    </lineage>
</organism>
<dbReference type="CDD" id="cd02980">
    <property type="entry name" value="TRX_Fd_family"/>
    <property type="match status" value="1"/>
</dbReference>
<dbReference type="AlphaFoldDB" id="A0A7W7AEI4"/>
<keyword evidence="2" id="KW-1185">Reference proteome</keyword>
<proteinExistence type="predicted"/>
<evidence type="ECO:0000313" key="2">
    <source>
        <dbReference type="Proteomes" id="UP000538566"/>
    </source>
</evidence>
<dbReference type="OrthoDB" id="9800597at2"/>